<proteinExistence type="predicted"/>
<dbReference type="PANTHER" id="PTHR47354:SF5">
    <property type="entry name" value="PROTEIN RFBI"/>
    <property type="match status" value="1"/>
</dbReference>
<organism evidence="4 5">
    <name type="scientific">Insolitispirillum peregrinum</name>
    <dbReference type="NCBI Taxonomy" id="80876"/>
    <lineage>
        <taxon>Bacteria</taxon>
        <taxon>Pseudomonadati</taxon>
        <taxon>Pseudomonadota</taxon>
        <taxon>Alphaproteobacteria</taxon>
        <taxon>Rhodospirillales</taxon>
        <taxon>Novispirillaceae</taxon>
        <taxon>Insolitispirillum</taxon>
    </lineage>
</organism>
<dbReference type="SUPFAM" id="SSF63380">
    <property type="entry name" value="Riboflavin synthase domain-like"/>
    <property type="match status" value="1"/>
</dbReference>
<dbReference type="AlphaFoldDB" id="A0A1N7IZK9"/>
<dbReference type="InterPro" id="IPR001433">
    <property type="entry name" value="OxRdtase_FAD/NAD-bd"/>
</dbReference>
<comment type="cofactor">
    <cofactor evidence="1">
        <name>[2Fe-2S] cluster</name>
        <dbReference type="ChEBI" id="CHEBI:190135"/>
    </cofactor>
</comment>
<evidence type="ECO:0000259" key="3">
    <source>
        <dbReference type="PROSITE" id="PS51384"/>
    </source>
</evidence>
<dbReference type="PROSITE" id="PS00197">
    <property type="entry name" value="2FE2S_FER_1"/>
    <property type="match status" value="1"/>
</dbReference>
<dbReference type="SUPFAM" id="SSF52343">
    <property type="entry name" value="Ferredoxin reductase-like, C-terminal NADP-linked domain"/>
    <property type="match status" value="1"/>
</dbReference>
<feature type="domain" description="FAD-binding FR-type" evidence="3">
    <location>
        <begin position="104"/>
        <end position="209"/>
    </location>
</feature>
<feature type="domain" description="2Fe-2S ferredoxin-type" evidence="2">
    <location>
        <begin position="4"/>
        <end position="98"/>
    </location>
</feature>
<dbReference type="InterPro" id="IPR001041">
    <property type="entry name" value="2Fe-2S_ferredoxin-type"/>
</dbReference>
<dbReference type="InterPro" id="IPR036010">
    <property type="entry name" value="2Fe-2S_ferredoxin-like_sf"/>
</dbReference>
<dbReference type="PRINTS" id="PR00371">
    <property type="entry name" value="FPNCR"/>
</dbReference>
<accession>A0A1N7IZK9</accession>
<dbReference type="Pfam" id="PF00970">
    <property type="entry name" value="FAD_binding_6"/>
    <property type="match status" value="1"/>
</dbReference>
<gene>
    <name evidence="4" type="ORF">SAMN05421779_101799</name>
</gene>
<dbReference type="Pfam" id="PF00175">
    <property type="entry name" value="NAD_binding_1"/>
    <property type="match status" value="1"/>
</dbReference>
<dbReference type="PROSITE" id="PS51384">
    <property type="entry name" value="FAD_FR"/>
    <property type="match status" value="1"/>
</dbReference>
<dbReference type="InterPro" id="IPR039261">
    <property type="entry name" value="FNR_nucleotide-bd"/>
</dbReference>
<dbReference type="Gene3D" id="3.40.50.80">
    <property type="entry name" value="Nucleotide-binding domain of ferredoxin-NADP reductase (FNR) module"/>
    <property type="match status" value="1"/>
</dbReference>
<dbReference type="Pfam" id="PF00111">
    <property type="entry name" value="Fer2"/>
    <property type="match status" value="1"/>
</dbReference>
<dbReference type="InterPro" id="IPR006058">
    <property type="entry name" value="2Fe2S_fd_BS"/>
</dbReference>
<dbReference type="InterPro" id="IPR017927">
    <property type="entry name" value="FAD-bd_FR_type"/>
</dbReference>
<dbReference type="STRING" id="80876.SAMN05421779_101799"/>
<evidence type="ECO:0000259" key="2">
    <source>
        <dbReference type="PROSITE" id="PS51085"/>
    </source>
</evidence>
<dbReference type="EMBL" id="FTOA01000001">
    <property type="protein sequence ID" value="SIS42436.1"/>
    <property type="molecule type" value="Genomic_DNA"/>
</dbReference>
<dbReference type="InterPro" id="IPR012675">
    <property type="entry name" value="Beta-grasp_dom_sf"/>
</dbReference>
<dbReference type="Gene3D" id="3.10.20.30">
    <property type="match status" value="1"/>
</dbReference>
<dbReference type="CDD" id="cd00207">
    <property type="entry name" value="fer2"/>
    <property type="match status" value="1"/>
</dbReference>
<evidence type="ECO:0000313" key="4">
    <source>
        <dbReference type="EMBL" id="SIS42436.1"/>
    </source>
</evidence>
<dbReference type="GO" id="GO:0051537">
    <property type="term" value="F:2 iron, 2 sulfur cluster binding"/>
    <property type="evidence" value="ECO:0007669"/>
    <property type="project" value="InterPro"/>
</dbReference>
<dbReference type="OrthoDB" id="9806195at2"/>
<keyword evidence="5" id="KW-1185">Reference proteome</keyword>
<dbReference type="RefSeq" id="WP_076398838.1">
    <property type="nucleotide sequence ID" value="NZ_FTOA01000001.1"/>
</dbReference>
<dbReference type="SUPFAM" id="SSF54292">
    <property type="entry name" value="2Fe-2S ferredoxin-like"/>
    <property type="match status" value="1"/>
</dbReference>
<name>A0A1N7IZK9_9PROT</name>
<sequence length="345" mass="36721">MSVHAITLTTADVQTFSFDCDEAESLLDAAARRGLTLPSSCRQGACGACLATVQQGEFHRASINEKALPQGGDTTPILLCSTYPRGEMALTVTAQSAQITSGPVPVRSAMVVANDDIGGAVHRLVLDLVADPVDGLGAPFEAGQFMELEVPGTQQWRAYSLSNAPNWDGRLEFLIRLHPDGLCSQWLKTRAAVGETLRVRGPQGAMVLASDSLRPRCFIAGGTGLAPLLSMARQMAEFGDSQPCHLYFGVTRQQDLFALAELDALTAQLPSLQVTVCLWEASEGWQGATGSPVDAWARDMEAGTVRSPDVYVCGPAGLIDAVEKTAQQVGIPTKQVFSERFLPSS</sequence>
<dbReference type="InterPro" id="IPR050415">
    <property type="entry name" value="MRET"/>
</dbReference>
<dbReference type="PROSITE" id="PS51085">
    <property type="entry name" value="2FE2S_FER_2"/>
    <property type="match status" value="1"/>
</dbReference>
<dbReference type="PANTHER" id="PTHR47354">
    <property type="entry name" value="NADH OXIDOREDUCTASE HCR"/>
    <property type="match status" value="1"/>
</dbReference>
<dbReference type="PRINTS" id="PR00410">
    <property type="entry name" value="PHEHYDRXLASE"/>
</dbReference>
<reference evidence="4 5" key="1">
    <citation type="submission" date="2017-01" db="EMBL/GenBank/DDBJ databases">
        <authorList>
            <person name="Mah S.A."/>
            <person name="Swanson W.J."/>
            <person name="Moy G.W."/>
            <person name="Vacquier V.D."/>
        </authorList>
    </citation>
    <scope>NUCLEOTIDE SEQUENCE [LARGE SCALE GENOMIC DNA]</scope>
    <source>
        <strain evidence="4 5">DSM 11589</strain>
    </source>
</reference>
<dbReference type="InterPro" id="IPR017938">
    <property type="entry name" value="Riboflavin_synthase-like_b-brl"/>
</dbReference>
<dbReference type="InterPro" id="IPR001709">
    <property type="entry name" value="Flavoprot_Pyr_Nucl_cyt_Rdtase"/>
</dbReference>
<dbReference type="Gene3D" id="2.40.30.10">
    <property type="entry name" value="Translation factors"/>
    <property type="match status" value="1"/>
</dbReference>
<dbReference type="InterPro" id="IPR008333">
    <property type="entry name" value="Cbr1-like_FAD-bd_dom"/>
</dbReference>
<dbReference type="GO" id="GO:0016491">
    <property type="term" value="F:oxidoreductase activity"/>
    <property type="evidence" value="ECO:0007669"/>
    <property type="project" value="InterPro"/>
</dbReference>
<evidence type="ECO:0000256" key="1">
    <source>
        <dbReference type="ARBA" id="ARBA00034078"/>
    </source>
</evidence>
<protein>
    <submittedName>
        <fullName evidence="4">NAD(P)H-flavin reductase</fullName>
    </submittedName>
</protein>
<evidence type="ECO:0000313" key="5">
    <source>
        <dbReference type="Proteomes" id="UP000185678"/>
    </source>
</evidence>
<dbReference type="Proteomes" id="UP000185678">
    <property type="component" value="Unassembled WGS sequence"/>
</dbReference>